<organism evidence="2">
    <name type="scientific">Polytomella parva</name>
    <dbReference type="NCBI Taxonomy" id="51329"/>
    <lineage>
        <taxon>Eukaryota</taxon>
        <taxon>Viridiplantae</taxon>
        <taxon>Chlorophyta</taxon>
        <taxon>core chlorophytes</taxon>
        <taxon>Chlorophyceae</taxon>
        <taxon>CS clade</taxon>
        <taxon>Chlamydomonadales</taxon>
        <taxon>Chlamydomonadaceae</taxon>
        <taxon>Polytomella</taxon>
    </lineage>
</organism>
<evidence type="ECO:0000256" key="1">
    <source>
        <dbReference type="SAM" id="MobiDB-lite"/>
    </source>
</evidence>
<feature type="region of interest" description="Disordered" evidence="1">
    <location>
        <begin position="101"/>
        <end position="120"/>
    </location>
</feature>
<name>A0A7S0VC81_9CHLO</name>
<gene>
    <name evidence="2" type="ORF">PPAR00522_LOCUS16343</name>
</gene>
<dbReference type="AlphaFoldDB" id="A0A7S0VC81"/>
<evidence type="ECO:0000313" key="2">
    <source>
        <dbReference type="EMBL" id="CAD8782972.1"/>
    </source>
</evidence>
<accession>A0A7S0VC81</accession>
<sequence length="145" mass="16623">MTTRGSLARERVKEHFEGRVRKWERQWTSSAGFNFKQESKVKFLKWIPLAERSDDIFTSRHPQYKMVSDFNLLYKLAPFPGEDETVFKIQAIINNGAVVDKSNSNSDINNEKTTHLDSSRDLGSHQISTVIKSTSCQQNNDAIVT</sequence>
<proteinExistence type="predicted"/>
<reference evidence="2" key="1">
    <citation type="submission" date="2021-01" db="EMBL/GenBank/DDBJ databases">
        <authorList>
            <person name="Corre E."/>
            <person name="Pelletier E."/>
            <person name="Niang G."/>
            <person name="Scheremetjew M."/>
            <person name="Finn R."/>
            <person name="Kale V."/>
            <person name="Holt S."/>
            <person name="Cochrane G."/>
            <person name="Meng A."/>
            <person name="Brown T."/>
            <person name="Cohen L."/>
        </authorList>
    </citation>
    <scope>NUCLEOTIDE SEQUENCE</scope>
    <source>
        <strain evidence="2">SAG 63-3</strain>
    </source>
</reference>
<protein>
    <submittedName>
        <fullName evidence="2">Uncharacterized protein</fullName>
    </submittedName>
</protein>
<dbReference type="EMBL" id="HBFM01025252">
    <property type="protein sequence ID" value="CAD8782972.1"/>
    <property type="molecule type" value="Transcribed_RNA"/>
</dbReference>
<feature type="compositionally biased region" description="Basic and acidic residues" evidence="1">
    <location>
        <begin position="109"/>
        <end position="120"/>
    </location>
</feature>